<feature type="domain" description="Sigma-54 factor interaction" evidence="7">
    <location>
        <begin position="145"/>
        <end position="374"/>
    </location>
</feature>
<proteinExistence type="predicted"/>
<dbReference type="Gene3D" id="3.40.50.2300">
    <property type="match status" value="1"/>
</dbReference>
<keyword evidence="1" id="KW-0547">Nucleotide-binding</keyword>
<evidence type="ECO:0000259" key="7">
    <source>
        <dbReference type="PROSITE" id="PS50045"/>
    </source>
</evidence>
<name>A0A1H0E8I5_9BACT</name>
<feature type="modified residue" description="4-aspartylphosphate" evidence="6">
    <location>
        <position position="55"/>
    </location>
</feature>
<dbReference type="PANTHER" id="PTHR32071:SF117">
    <property type="entry name" value="PTS-DEPENDENT DIHYDROXYACETONE KINASE OPERON REGULATORY PROTEIN-RELATED"/>
    <property type="match status" value="1"/>
</dbReference>
<sequence>MDKLEMLLVDDEKDFVDGLARIIEKNFPCQCIKSYSGEQALDIINRDEIKILLTDLRMPGLNGIELIKKVQKINPDITSIILTAYGSIESAVEAVKIGAYDFLTKPVSLEQLRLVLSKVLERVKILEENKRLKQKLIASCFAKELVGETLIMQRLKEKIIAVANTDFTVLIRGESGTGKELVAKKIHQLSRRKHKPLVSVNCPAIPETLLESELFGHKKGAFTGANNSRDGLFKKADGGTILLDEIGDISLEVQAKLLRVLQEKEIRPVGSNTSIKCDVRILATTNQDLETKIAKGLFREDLFYRLNVLEIKVPSLRERREDIPLLVSYFVGITCKELGLLEKEISPEVLAYLSSKEWPGNVRELQNFVRRLVVFSPGNKIELKSVNLVELDDNIYSQENIIPYKTYKKQILDNFTRSYFKKVLQITGGNISEAARISGIERVSLQKIMKRLGIKLDK</sequence>
<evidence type="ECO:0000313" key="9">
    <source>
        <dbReference type="EMBL" id="SDN78643.1"/>
    </source>
</evidence>
<dbReference type="Gene3D" id="1.10.8.60">
    <property type="match status" value="1"/>
</dbReference>
<dbReference type="Pfam" id="PF00158">
    <property type="entry name" value="Sigma54_activat"/>
    <property type="match status" value="1"/>
</dbReference>
<dbReference type="SMART" id="SM00448">
    <property type="entry name" value="REC"/>
    <property type="match status" value="1"/>
</dbReference>
<dbReference type="SUPFAM" id="SSF52540">
    <property type="entry name" value="P-loop containing nucleoside triphosphate hydrolases"/>
    <property type="match status" value="1"/>
</dbReference>
<organism evidence="9 10">
    <name type="scientific">Desulfonauticus submarinus</name>
    <dbReference type="NCBI Taxonomy" id="206665"/>
    <lineage>
        <taxon>Bacteria</taxon>
        <taxon>Pseudomonadati</taxon>
        <taxon>Thermodesulfobacteriota</taxon>
        <taxon>Desulfovibrionia</taxon>
        <taxon>Desulfovibrionales</taxon>
        <taxon>Desulfonauticaceae</taxon>
        <taxon>Desulfonauticus</taxon>
    </lineage>
</organism>
<dbReference type="FunFam" id="3.40.50.300:FF:000006">
    <property type="entry name" value="DNA-binding transcriptional regulator NtrC"/>
    <property type="match status" value="1"/>
</dbReference>
<protein>
    <submittedName>
        <fullName evidence="9">Two component transcriptional regulator, Fis family</fullName>
    </submittedName>
</protein>
<dbReference type="Pfam" id="PF02954">
    <property type="entry name" value="HTH_8"/>
    <property type="match status" value="1"/>
</dbReference>
<dbReference type="Proteomes" id="UP000199602">
    <property type="component" value="Unassembled WGS sequence"/>
</dbReference>
<evidence type="ECO:0000259" key="8">
    <source>
        <dbReference type="PROSITE" id="PS50110"/>
    </source>
</evidence>
<feature type="domain" description="Response regulatory" evidence="8">
    <location>
        <begin position="5"/>
        <end position="120"/>
    </location>
</feature>
<dbReference type="GO" id="GO:0000160">
    <property type="term" value="P:phosphorelay signal transduction system"/>
    <property type="evidence" value="ECO:0007669"/>
    <property type="project" value="InterPro"/>
</dbReference>
<evidence type="ECO:0000256" key="3">
    <source>
        <dbReference type="ARBA" id="ARBA00023015"/>
    </source>
</evidence>
<dbReference type="InterPro" id="IPR025944">
    <property type="entry name" value="Sigma_54_int_dom_CS"/>
</dbReference>
<dbReference type="PROSITE" id="PS00676">
    <property type="entry name" value="SIGMA54_INTERACT_2"/>
    <property type="match status" value="1"/>
</dbReference>
<dbReference type="EMBL" id="FNIN01000007">
    <property type="protein sequence ID" value="SDN78643.1"/>
    <property type="molecule type" value="Genomic_DNA"/>
</dbReference>
<keyword evidence="10" id="KW-1185">Reference proteome</keyword>
<dbReference type="OrthoDB" id="9763792at2"/>
<dbReference type="InterPro" id="IPR025662">
    <property type="entry name" value="Sigma_54_int_dom_ATP-bd_1"/>
</dbReference>
<evidence type="ECO:0000256" key="5">
    <source>
        <dbReference type="ARBA" id="ARBA00023163"/>
    </source>
</evidence>
<dbReference type="GO" id="GO:0043565">
    <property type="term" value="F:sequence-specific DNA binding"/>
    <property type="evidence" value="ECO:0007669"/>
    <property type="project" value="InterPro"/>
</dbReference>
<evidence type="ECO:0000256" key="4">
    <source>
        <dbReference type="ARBA" id="ARBA00023125"/>
    </source>
</evidence>
<evidence type="ECO:0000256" key="2">
    <source>
        <dbReference type="ARBA" id="ARBA00022840"/>
    </source>
</evidence>
<dbReference type="InterPro" id="IPR009057">
    <property type="entry name" value="Homeodomain-like_sf"/>
</dbReference>
<evidence type="ECO:0000256" key="1">
    <source>
        <dbReference type="ARBA" id="ARBA00022741"/>
    </source>
</evidence>
<dbReference type="GO" id="GO:0005524">
    <property type="term" value="F:ATP binding"/>
    <property type="evidence" value="ECO:0007669"/>
    <property type="project" value="UniProtKB-KW"/>
</dbReference>
<keyword evidence="6" id="KW-0597">Phosphoprotein</keyword>
<dbReference type="SUPFAM" id="SSF52172">
    <property type="entry name" value="CheY-like"/>
    <property type="match status" value="1"/>
</dbReference>
<keyword evidence="5" id="KW-0804">Transcription</keyword>
<dbReference type="GO" id="GO:0006355">
    <property type="term" value="P:regulation of DNA-templated transcription"/>
    <property type="evidence" value="ECO:0007669"/>
    <property type="project" value="InterPro"/>
</dbReference>
<dbReference type="Gene3D" id="3.40.50.300">
    <property type="entry name" value="P-loop containing nucleotide triphosphate hydrolases"/>
    <property type="match status" value="1"/>
</dbReference>
<dbReference type="AlphaFoldDB" id="A0A1H0E8I5"/>
<keyword evidence="2" id="KW-0067">ATP-binding</keyword>
<dbReference type="SMART" id="SM00382">
    <property type="entry name" value="AAA"/>
    <property type="match status" value="1"/>
</dbReference>
<dbReference type="InterPro" id="IPR002078">
    <property type="entry name" value="Sigma_54_int"/>
</dbReference>
<dbReference type="InterPro" id="IPR003593">
    <property type="entry name" value="AAA+_ATPase"/>
</dbReference>
<dbReference type="Gene3D" id="1.10.10.60">
    <property type="entry name" value="Homeodomain-like"/>
    <property type="match status" value="1"/>
</dbReference>
<dbReference type="STRING" id="206665.SAMN04488516_10718"/>
<dbReference type="InterPro" id="IPR002197">
    <property type="entry name" value="HTH_Fis"/>
</dbReference>
<reference evidence="9 10" key="1">
    <citation type="submission" date="2016-10" db="EMBL/GenBank/DDBJ databases">
        <authorList>
            <person name="de Groot N.N."/>
        </authorList>
    </citation>
    <scope>NUCLEOTIDE SEQUENCE [LARGE SCALE GENOMIC DNA]</scope>
    <source>
        <strain evidence="9 10">DSM 15269</strain>
    </source>
</reference>
<dbReference type="InterPro" id="IPR025943">
    <property type="entry name" value="Sigma_54_int_dom_ATP-bd_2"/>
</dbReference>
<dbReference type="PROSITE" id="PS50110">
    <property type="entry name" value="RESPONSE_REGULATORY"/>
    <property type="match status" value="1"/>
</dbReference>
<dbReference type="RefSeq" id="WP_092065460.1">
    <property type="nucleotide sequence ID" value="NZ_FNIN01000007.1"/>
</dbReference>
<dbReference type="PROSITE" id="PS00675">
    <property type="entry name" value="SIGMA54_INTERACT_1"/>
    <property type="match status" value="1"/>
</dbReference>
<dbReference type="SUPFAM" id="SSF46689">
    <property type="entry name" value="Homeodomain-like"/>
    <property type="match status" value="1"/>
</dbReference>
<keyword evidence="4" id="KW-0238">DNA-binding</keyword>
<dbReference type="PRINTS" id="PR01590">
    <property type="entry name" value="HTHFIS"/>
</dbReference>
<dbReference type="InterPro" id="IPR011006">
    <property type="entry name" value="CheY-like_superfamily"/>
</dbReference>
<dbReference type="PANTHER" id="PTHR32071">
    <property type="entry name" value="TRANSCRIPTIONAL REGULATORY PROTEIN"/>
    <property type="match status" value="1"/>
</dbReference>
<gene>
    <name evidence="9" type="ORF">SAMN04488516_10718</name>
</gene>
<evidence type="ECO:0000313" key="10">
    <source>
        <dbReference type="Proteomes" id="UP000199602"/>
    </source>
</evidence>
<dbReference type="InterPro" id="IPR001789">
    <property type="entry name" value="Sig_transdc_resp-reg_receiver"/>
</dbReference>
<accession>A0A1H0E8I5</accession>
<dbReference type="PROSITE" id="PS00688">
    <property type="entry name" value="SIGMA54_INTERACT_3"/>
    <property type="match status" value="1"/>
</dbReference>
<dbReference type="Pfam" id="PF25601">
    <property type="entry name" value="AAA_lid_14"/>
    <property type="match status" value="1"/>
</dbReference>
<dbReference type="InterPro" id="IPR058031">
    <property type="entry name" value="AAA_lid_NorR"/>
</dbReference>
<dbReference type="PROSITE" id="PS50045">
    <property type="entry name" value="SIGMA54_INTERACT_4"/>
    <property type="match status" value="1"/>
</dbReference>
<dbReference type="CDD" id="cd00009">
    <property type="entry name" value="AAA"/>
    <property type="match status" value="1"/>
</dbReference>
<evidence type="ECO:0000256" key="6">
    <source>
        <dbReference type="PROSITE-ProRule" id="PRU00169"/>
    </source>
</evidence>
<dbReference type="Pfam" id="PF00072">
    <property type="entry name" value="Response_reg"/>
    <property type="match status" value="1"/>
</dbReference>
<keyword evidence="3" id="KW-0805">Transcription regulation</keyword>
<dbReference type="InterPro" id="IPR027417">
    <property type="entry name" value="P-loop_NTPase"/>
</dbReference>